<name>A0A5D0NA20_9ACTN</name>
<dbReference type="GO" id="GO:0016987">
    <property type="term" value="F:sigma factor activity"/>
    <property type="evidence" value="ECO:0007669"/>
    <property type="project" value="UniProtKB-KW"/>
</dbReference>
<evidence type="ECO:0000256" key="3">
    <source>
        <dbReference type="ARBA" id="ARBA00023082"/>
    </source>
</evidence>
<dbReference type="SUPFAM" id="SSF88659">
    <property type="entry name" value="Sigma3 and sigma4 domains of RNA polymerase sigma factors"/>
    <property type="match status" value="1"/>
</dbReference>
<dbReference type="InterPro" id="IPR014284">
    <property type="entry name" value="RNA_pol_sigma-70_dom"/>
</dbReference>
<dbReference type="InterPro" id="IPR039425">
    <property type="entry name" value="RNA_pol_sigma-70-like"/>
</dbReference>
<dbReference type="PANTHER" id="PTHR43133:SF50">
    <property type="entry name" value="ECF RNA POLYMERASE SIGMA FACTOR SIGM"/>
    <property type="match status" value="1"/>
</dbReference>
<dbReference type="RefSeq" id="WP_067897079.1">
    <property type="nucleotide sequence ID" value="NZ_VSFG01000011.1"/>
</dbReference>
<proteinExistence type="inferred from homology"/>
<evidence type="ECO:0000256" key="1">
    <source>
        <dbReference type="ARBA" id="ARBA00010641"/>
    </source>
</evidence>
<feature type="domain" description="RNA polymerase sigma factor 70 region 4 type 2" evidence="7">
    <location>
        <begin position="98"/>
        <end position="150"/>
    </location>
</feature>
<dbReference type="PANTHER" id="PTHR43133">
    <property type="entry name" value="RNA POLYMERASE ECF-TYPE SIGMA FACTO"/>
    <property type="match status" value="1"/>
</dbReference>
<dbReference type="GO" id="GO:0003677">
    <property type="term" value="F:DNA binding"/>
    <property type="evidence" value="ECO:0007669"/>
    <property type="project" value="UniProtKB-KW"/>
</dbReference>
<keyword evidence="5" id="KW-0804">Transcription</keyword>
<keyword evidence="4" id="KW-0238">DNA-binding</keyword>
<sequence>MLTALFADHHVSLVRLALLVVGDRPTAEDVVQDVFAAMHARLDRLRDHDRMLPYARRAVVNRCRTVLRRRKLAGRLHRHYEPPVWSAESAALLGEEHREVLAALRTLPDRQREVLVLRFYLGLDEAQIAEAAGISRGTVKSTSARALAALAGRLEERR</sequence>
<keyword evidence="2" id="KW-0805">Transcription regulation</keyword>
<evidence type="ECO:0000256" key="5">
    <source>
        <dbReference type="ARBA" id="ARBA00023163"/>
    </source>
</evidence>
<comment type="caution">
    <text evidence="8">The sequence shown here is derived from an EMBL/GenBank/DDBJ whole genome shotgun (WGS) entry which is preliminary data.</text>
</comment>
<dbReference type="CDD" id="cd06171">
    <property type="entry name" value="Sigma70_r4"/>
    <property type="match status" value="1"/>
</dbReference>
<dbReference type="Gene3D" id="1.10.1740.10">
    <property type="match status" value="1"/>
</dbReference>
<dbReference type="InterPro" id="IPR013324">
    <property type="entry name" value="RNA_pol_sigma_r3/r4-like"/>
</dbReference>
<dbReference type="InterPro" id="IPR007627">
    <property type="entry name" value="RNA_pol_sigma70_r2"/>
</dbReference>
<dbReference type="InterPro" id="IPR013325">
    <property type="entry name" value="RNA_pol_sigma_r2"/>
</dbReference>
<dbReference type="STRING" id="1220554.GCA_001552135_05373"/>
<evidence type="ECO:0000313" key="8">
    <source>
        <dbReference type="EMBL" id="TYB41161.1"/>
    </source>
</evidence>
<protein>
    <submittedName>
        <fullName evidence="8">SigE family RNA polymerase sigma factor</fullName>
    </submittedName>
</protein>
<comment type="similarity">
    <text evidence="1">Belongs to the sigma-70 factor family. ECF subfamily.</text>
</comment>
<dbReference type="GO" id="GO:0006352">
    <property type="term" value="P:DNA-templated transcription initiation"/>
    <property type="evidence" value="ECO:0007669"/>
    <property type="project" value="InterPro"/>
</dbReference>
<gene>
    <name evidence="8" type="ORF">FXF69_37265</name>
</gene>
<dbReference type="InterPro" id="IPR013249">
    <property type="entry name" value="RNA_pol_sigma70_r4_t2"/>
</dbReference>
<dbReference type="SUPFAM" id="SSF88946">
    <property type="entry name" value="Sigma2 domain of RNA polymerase sigma factors"/>
    <property type="match status" value="1"/>
</dbReference>
<dbReference type="AlphaFoldDB" id="A0A5D0NA20"/>
<evidence type="ECO:0000256" key="4">
    <source>
        <dbReference type="ARBA" id="ARBA00023125"/>
    </source>
</evidence>
<dbReference type="Gene3D" id="1.10.10.10">
    <property type="entry name" value="Winged helix-like DNA-binding domain superfamily/Winged helix DNA-binding domain"/>
    <property type="match status" value="1"/>
</dbReference>
<dbReference type="NCBIfam" id="TIGR02983">
    <property type="entry name" value="SigE-fam_strep"/>
    <property type="match status" value="1"/>
</dbReference>
<evidence type="ECO:0000313" key="9">
    <source>
        <dbReference type="Proteomes" id="UP000323380"/>
    </source>
</evidence>
<dbReference type="Proteomes" id="UP000323380">
    <property type="component" value="Unassembled WGS sequence"/>
</dbReference>
<keyword evidence="9" id="KW-1185">Reference proteome</keyword>
<evidence type="ECO:0000259" key="7">
    <source>
        <dbReference type="Pfam" id="PF08281"/>
    </source>
</evidence>
<reference evidence="8 9" key="1">
    <citation type="submission" date="2019-08" db="EMBL/GenBank/DDBJ databases">
        <title>Actinomadura sp. nov. CYP1-5 isolated from mountain soil.</title>
        <authorList>
            <person name="Songsumanus A."/>
            <person name="Kuncharoen N."/>
            <person name="Kudo T."/>
            <person name="Yuki M."/>
            <person name="Igarashi Y."/>
            <person name="Tanasupawat S."/>
        </authorList>
    </citation>
    <scope>NUCLEOTIDE SEQUENCE [LARGE SCALE GENOMIC DNA]</scope>
    <source>
        <strain evidence="8 9">JCM 14158</strain>
    </source>
</reference>
<feature type="domain" description="RNA polymerase sigma-70 region 2" evidence="6">
    <location>
        <begin position="5"/>
        <end position="71"/>
    </location>
</feature>
<organism evidence="8 9">
    <name type="scientific">Actinomadura chibensis</name>
    <dbReference type="NCBI Taxonomy" id="392828"/>
    <lineage>
        <taxon>Bacteria</taxon>
        <taxon>Bacillati</taxon>
        <taxon>Actinomycetota</taxon>
        <taxon>Actinomycetes</taxon>
        <taxon>Streptosporangiales</taxon>
        <taxon>Thermomonosporaceae</taxon>
        <taxon>Actinomadura</taxon>
    </lineage>
</organism>
<evidence type="ECO:0000256" key="2">
    <source>
        <dbReference type="ARBA" id="ARBA00023015"/>
    </source>
</evidence>
<dbReference type="InterPro" id="IPR036388">
    <property type="entry name" value="WH-like_DNA-bd_sf"/>
</dbReference>
<dbReference type="NCBIfam" id="TIGR02937">
    <property type="entry name" value="sigma70-ECF"/>
    <property type="match status" value="1"/>
</dbReference>
<dbReference type="Pfam" id="PF04542">
    <property type="entry name" value="Sigma70_r2"/>
    <property type="match status" value="1"/>
</dbReference>
<evidence type="ECO:0000259" key="6">
    <source>
        <dbReference type="Pfam" id="PF04542"/>
    </source>
</evidence>
<accession>A0A5D0NA20</accession>
<dbReference type="EMBL" id="VSFG01000011">
    <property type="protein sequence ID" value="TYB41161.1"/>
    <property type="molecule type" value="Genomic_DNA"/>
</dbReference>
<keyword evidence="3" id="KW-0731">Sigma factor</keyword>
<dbReference type="Pfam" id="PF08281">
    <property type="entry name" value="Sigma70_r4_2"/>
    <property type="match status" value="1"/>
</dbReference>
<dbReference type="InterPro" id="IPR014325">
    <property type="entry name" value="RNA_pol_sigma-E_actinobac"/>
</dbReference>